<keyword evidence="1" id="KW-0378">Hydrolase</keyword>
<dbReference type="Gene3D" id="3.40.630.40">
    <property type="entry name" value="Zn-dependent exopeptidases"/>
    <property type="match status" value="1"/>
</dbReference>
<comment type="caution">
    <text evidence="3">The sequence shown here is derived from an EMBL/GenBank/DDBJ whole genome shotgun (WGS) entry which is preliminary data.</text>
</comment>
<dbReference type="GO" id="GO:0009253">
    <property type="term" value="P:peptidoglycan catabolic process"/>
    <property type="evidence" value="ECO:0007669"/>
    <property type="project" value="InterPro"/>
</dbReference>
<feature type="domain" description="MurNAc-LAA" evidence="2">
    <location>
        <begin position="63"/>
        <end position="178"/>
    </location>
</feature>
<keyword evidence="4" id="KW-1185">Reference proteome</keyword>
<evidence type="ECO:0000313" key="3">
    <source>
        <dbReference type="EMBL" id="RDI41041.1"/>
    </source>
</evidence>
<evidence type="ECO:0000256" key="1">
    <source>
        <dbReference type="ARBA" id="ARBA00022801"/>
    </source>
</evidence>
<evidence type="ECO:0000259" key="2">
    <source>
        <dbReference type="SMART" id="SM00646"/>
    </source>
</evidence>
<sequence>MKLMLDAGHGYGTPGKSTPDGFPEYAFNRKVAMYAKNLFETYEGIEVYLPHSDYEDVPLSERTERANSLKMDCYVSIHANAFGDGSEWTSPEGIETYVYVTKPKEAMMLANAVQSKLVKETGRQNRGVKTANFHVLRETKMTAILVECGFMTNKIEGYLLQMDPYQQQCATAIAEAIASFYHLSNKPGTCIPN</sequence>
<dbReference type="Proteomes" id="UP000255326">
    <property type="component" value="Unassembled WGS sequence"/>
</dbReference>
<protein>
    <submittedName>
        <fullName evidence="3">N-acetylmuramoyl-L-alanine amidase</fullName>
    </submittedName>
</protein>
<dbReference type="OrthoDB" id="9763643at2"/>
<dbReference type="InterPro" id="IPR002508">
    <property type="entry name" value="MurNAc-LAA_cat"/>
</dbReference>
<dbReference type="PANTHER" id="PTHR30404">
    <property type="entry name" value="N-ACETYLMURAMOYL-L-ALANINE AMIDASE"/>
    <property type="match status" value="1"/>
</dbReference>
<dbReference type="Pfam" id="PF01520">
    <property type="entry name" value="Amidase_3"/>
    <property type="match status" value="1"/>
</dbReference>
<dbReference type="CDD" id="cd02696">
    <property type="entry name" value="MurNAc-LAA"/>
    <property type="match status" value="1"/>
</dbReference>
<dbReference type="EMBL" id="QQAY01000010">
    <property type="protein sequence ID" value="RDI41041.1"/>
    <property type="molecule type" value="Genomic_DNA"/>
</dbReference>
<dbReference type="SMART" id="SM00646">
    <property type="entry name" value="Ami_3"/>
    <property type="match status" value="1"/>
</dbReference>
<organism evidence="3 4">
    <name type="scientific">Falsibacillus pallidus</name>
    <dbReference type="NCBI Taxonomy" id="493781"/>
    <lineage>
        <taxon>Bacteria</taxon>
        <taxon>Bacillati</taxon>
        <taxon>Bacillota</taxon>
        <taxon>Bacilli</taxon>
        <taxon>Bacillales</taxon>
        <taxon>Bacillaceae</taxon>
        <taxon>Falsibacillus</taxon>
    </lineage>
</organism>
<proteinExistence type="predicted"/>
<dbReference type="PANTHER" id="PTHR30404:SF0">
    <property type="entry name" value="N-ACETYLMURAMOYL-L-ALANINE AMIDASE AMIC"/>
    <property type="match status" value="1"/>
</dbReference>
<dbReference type="RefSeq" id="WP_114746322.1">
    <property type="nucleotide sequence ID" value="NZ_QQAY01000010.1"/>
</dbReference>
<dbReference type="GO" id="GO:0008745">
    <property type="term" value="F:N-acetylmuramoyl-L-alanine amidase activity"/>
    <property type="evidence" value="ECO:0007669"/>
    <property type="project" value="InterPro"/>
</dbReference>
<accession>A0A370GBD8</accession>
<name>A0A370GBD8_9BACI</name>
<dbReference type="SUPFAM" id="SSF53187">
    <property type="entry name" value="Zn-dependent exopeptidases"/>
    <property type="match status" value="1"/>
</dbReference>
<evidence type="ECO:0000313" key="4">
    <source>
        <dbReference type="Proteomes" id="UP000255326"/>
    </source>
</evidence>
<dbReference type="InterPro" id="IPR050695">
    <property type="entry name" value="N-acetylmuramoyl_amidase_3"/>
</dbReference>
<gene>
    <name evidence="3" type="ORF">DFR59_11042</name>
</gene>
<dbReference type="GO" id="GO:0030288">
    <property type="term" value="C:outer membrane-bounded periplasmic space"/>
    <property type="evidence" value="ECO:0007669"/>
    <property type="project" value="TreeGrafter"/>
</dbReference>
<dbReference type="AlphaFoldDB" id="A0A370GBD8"/>
<reference evidence="3 4" key="1">
    <citation type="submission" date="2018-07" db="EMBL/GenBank/DDBJ databases">
        <title>Genomic Encyclopedia of Type Strains, Phase IV (KMG-IV): sequencing the most valuable type-strain genomes for metagenomic binning, comparative biology and taxonomic classification.</title>
        <authorList>
            <person name="Goeker M."/>
        </authorList>
    </citation>
    <scope>NUCLEOTIDE SEQUENCE [LARGE SCALE GENOMIC DNA]</scope>
    <source>
        <strain evidence="3 4">DSM 25281</strain>
    </source>
</reference>